<sequence length="476" mass="51015">MFSSCVHQEAIDMALDFAAGCLGGCAGVLVGHPFDTIKVRLQTQDFRNPQYRGTFHCFKSILRTEKVAGLYKGMSSPMAGVAVVNAIVFGVYGNIQRKLPEPDAVSSHFVAGAAAGFAQSFVCSPMELAKTRLQLQGQGQTLSPYGITSSSSGPRPVIRYKNPLDCLIQAAKAEGWRKGIFRGLGMTLTREIPGCATYFLSYELITRKVNVLSGQKQLSTPQMAMAGGVAGTISWVLTYPIDVLKSRLQADGMDGPAKYKGVVDCLTKSIKTEGYGFLVRGLNSTIIRAFPTNAACFTVVTWVFRLAGVGSEEGTSTAAAMVEGVSEGVTGILREVQEPVGGLLPGAAELTLGNQTQAQASIAASQFDFNKFVKMAQGVGVTLGMEETVKAAVDAGTVTPVVEEPSKIQKLRRGSTLNEAIHGHGITGSVKNRVSEIFKEHSPRERRMSLRRGSMSGAEHLHLLHARKEYPSIELF</sequence>
<evidence type="ECO:0000256" key="20">
    <source>
        <dbReference type="ARBA" id="ARBA00079387"/>
    </source>
</evidence>
<dbReference type="Pfam" id="PF00153">
    <property type="entry name" value="Mito_carr"/>
    <property type="match status" value="3"/>
</dbReference>
<dbReference type="GO" id="GO:1990575">
    <property type="term" value="P:mitochondrial L-ornithine transmembrane transport"/>
    <property type="evidence" value="ECO:0007669"/>
    <property type="project" value="TreeGrafter"/>
</dbReference>
<evidence type="ECO:0000313" key="25">
    <source>
        <dbReference type="Proteomes" id="UP000792457"/>
    </source>
</evidence>
<dbReference type="PROSITE" id="PS50920">
    <property type="entry name" value="SOLCAR"/>
    <property type="match status" value="3"/>
</dbReference>
<keyword evidence="10 22" id="KW-0472">Membrane</keyword>
<keyword evidence="3 23" id="KW-0813">Transport</keyword>
<evidence type="ECO:0000256" key="14">
    <source>
        <dbReference type="ARBA" id="ARBA00051045"/>
    </source>
</evidence>
<dbReference type="PRINTS" id="PR00926">
    <property type="entry name" value="MITOCARRIER"/>
</dbReference>
<evidence type="ECO:0000256" key="10">
    <source>
        <dbReference type="ARBA" id="ARBA00023136"/>
    </source>
</evidence>
<keyword evidence="4 22" id="KW-0812">Transmembrane</keyword>
<evidence type="ECO:0000256" key="12">
    <source>
        <dbReference type="ARBA" id="ARBA00050592"/>
    </source>
</evidence>
<dbReference type="InterPro" id="IPR023395">
    <property type="entry name" value="MCP_dom_sf"/>
</dbReference>
<dbReference type="Proteomes" id="UP000792457">
    <property type="component" value="Unassembled WGS sequence"/>
</dbReference>
<comment type="catalytic activity">
    <reaction evidence="13">
        <text>L-histidine(out) + L-arginine(in) = L-histidine(in) + L-arginine(out)</text>
        <dbReference type="Rhea" id="RHEA:71063"/>
        <dbReference type="ChEBI" id="CHEBI:32682"/>
        <dbReference type="ChEBI" id="CHEBI:57595"/>
    </reaction>
</comment>
<protein>
    <recommendedName>
        <fullName evidence="17">Mitochondrial basic amino acids transporter</fullName>
    </recommendedName>
    <alternativeName>
        <fullName evidence="21">Carnitine/acylcarnitine translocase-like</fullName>
    </alternativeName>
    <alternativeName>
        <fullName evidence="20">Mitochondrial carnitine/acylcarnitine carrier protein CACL</fullName>
    </alternativeName>
    <alternativeName>
        <fullName evidence="19">Mitochondrial ornithine transporter 3</fullName>
    </alternativeName>
    <alternativeName>
        <fullName evidence="18">Solute carrier family 25 member 29</fullName>
    </alternativeName>
</protein>
<keyword evidence="7" id="KW-0029">Amino-acid transport</keyword>
<feature type="repeat" description="Solcar" evidence="22">
    <location>
        <begin position="11"/>
        <end position="98"/>
    </location>
</feature>
<evidence type="ECO:0000256" key="13">
    <source>
        <dbReference type="ARBA" id="ARBA00050768"/>
    </source>
</evidence>
<dbReference type="SUPFAM" id="SSF103506">
    <property type="entry name" value="Mitochondrial carrier"/>
    <property type="match status" value="1"/>
</dbReference>
<evidence type="ECO:0000256" key="7">
    <source>
        <dbReference type="ARBA" id="ARBA00022970"/>
    </source>
</evidence>
<evidence type="ECO:0000256" key="16">
    <source>
        <dbReference type="ARBA" id="ARBA00052673"/>
    </source>
</evidence>
<dbReference type="GO" id="GO:0005743">
    <property type="term" value="C:mitochondrial inner membrane"/>
    <property type="evidence" value="ECO:0007669"/>
    <property type="project" value="UniProtKB-SubCell"/>
</dbReference>
<dbReference type="InterPro" id="IPR002067">
    <property type="entry name" value="MCP"/>
</dbReference>
<dbReference type="OrthoDB" id="193856at2759"/>
<evidence type="ECO:0000256" key="4">
    <source>
        <dbReference type="ARBA" id="ARBA00022692"/>
    </source>
</evidence>
<reference evidence="24" key="1">
    <citation type="submission" date="2013-04" db="EMBL/GenBank/DDBJ databases">
        <authorList>
            <person name="Qu J."/>
            <person name="Murali S.C."/>
            <person name="Bandaranaike D."/>
            <person name="Bellair M."/>
            <person name="Blankenburg K."/>
            <person name="Chao H."/>
            <person name="Dinh H."/>
            <person name="Doddapaneni H."/>
            <person name="Downs B."/>
            <person name="Dugan-Rocha S."/>
            <person name="Elkadiri S."/>
            <person name="Gnanaolivu R.D."/>
            <person name="Hernandez B."/>
            <person name="Javaid M."/>
            <person name="Jayaseelan J.C."/>
            <person name="Lee S."/>
            <person name="Li M."/>
            <person name="Ming W."/>
            <person name="Munidasa M."/>
            <person name="Muniz J."/>
            <person name="Nguyen L."/>
            <person name="Ongeri F."/>
            <person name="Osuji N."/>
            <person name="Pu L.-L."/>
            <person name="Puazo M."/>
            <person name="Qu C."/>
            <person name="Quiroz J."/>
            <person name="Raj R."/>
            <person name="Weissenberger G."/>
            <person name="Xin Y."/>
            <person name="Zou X."/>
            <person name="Han Y."/>
            <person name="Richards S."/>
            <person name="Worley K."/>
            <person name="Muzny D."/>
            <person name="Gibbs R."/>
        </authorList>
    </citation>
    <scope>NUCLEOTIDE SEQUENCE</scope>
    <source>
        <strain evidence="24">Sampled in the wild</strain>
    </source>
</reference>
<organism evidence="24 25">
    <name type="scientific">Ladona fulva</name>
    <name type="common">Scarce chaser dragonfly</name>
    <name type="synonym">Libellula fulva</name>
    <dbReference type="NCBI Taxonomy" id="123851"/>
    <lineage>
        <taxon>Eukaryota</taxon>
        <taxon>Metazoa</taxon>
        <taxon>Ecdysozoa</taxon>
        <taxon>Arthropoda</taxon>
        <taxon>Hexapoda</taxon>
        <taxon>Insecta</taxon>
        <taxon>Pterygota</taxon>
        <taxon>Palaeoptera</taxon>
        <taxon>Odonata</taxon>
        <taxon>Epiprocta</taxon>
        <taxon>Anisoptera</taxon>
        <taxon>Libelluloidea</taxon>
        <taxon>Libellulidae</taxon>
        <taxon>Ladona</taxon>
    </lineage>
</organism>
<comment type="subcellular location">
    <subcellularLocation>
        <location evidence="1">Mitochondrion inner membrane</location>
        <topology evidence="1">Multi-pass membrane protein</topology>
    </subcellularLocation>
</comment>
<reference evidence="24" key="2">
    <citation type="submission" date="2017-10" db="EMBL/GenBank/DDBJ databases">
        <title>Ladona fulva Genome sequencing and assembly.</title>
        <authorList>
            <person name="Murali S."/>
            <person name="Richards S."/>
            <person name="Bandaranaike D."/>
            <person name="Bellair M."/>
            <person name="Blankenburg K."/>
            <person name="Chao H."/>
            <person name="Dinh H."/>
            <person name="Doddapaneni H."/>
            <person name="Dugan-Rocha S."/>
            <person name="Elkadiri S."/>
            <person name="Gnanaolivu R."/>
            <person name="Hernandez B."/>
            <person name="Skinner E."/>
            <person name="Javaid M."/>
            <person name="Lee S."/>
            <person name="Li M."/>
            <person name="Ming W."/>
            <person name="Munidasa M."/>
            <person name="Muniz J."/>
            <person name="Nguyen L."/>
            <person name="Hughes D."/>
            <person name="Osuji N."/>
            <person name="Pu L.-L."/>
            <person name="Puazo M."/>
            <person name="Qu C."/>
            <person name="Quiroz J."/>
            <person name="Raj R."/>
            <person name="Weissenberger G."/>
            <person name="Xin Y."/>
            <person name="Zou X."/>
            <person name="Han Y."/>
            <person name="Worley K."/>
            <person name="Muzny D."/>
            <person name="Gibbs R."/>
        </authorList>
    </citation>
    <scope>NUCLEOTIDE SEQUENCE</scope>
    <source>
        <strain evidence="24">Sampled in the wild</strain>
    </source>
</reference>
<comment type="catalytic activity">
    <reaction evidence="11">
        <text>L-lysine(out) + L-arginine(in) = L-lysine(in) + L-arginine(out)</text>
        <dbReference type="Rhea" id="RHEA:70827"/>
        <dbReference type="ChEBI" id="CHEBI:32551"/>
        <dbReference type="ChEBI" id="CHEBI:32682"/>
    </reaction>
</comment>
<comment type="catalytic activity">
    <reaction evidence="16">
        <text>N(omega)-methyl-L-arginine(in) + L-arginine(out) = N(omega)-methyl-L-arginine(out) + L-arginine(in)</text>
        <dbReference type="Rhea" id="RHEA:72803"/>
        <dbReference type="ChEBI" id="CHEBI:32682"/>
        <dbReference type="ChEBI" id="CHEBI:114953"/>
    </reaction>
</comment>
<evidence type="ECO:0000256" key="19">
    <source>
        <dbReference type="ARBA" id="ARBA00078745"/>
    </source>
</evidence>
<dbReference type="InterPro" id="IPR050567">
    <property type="entry name" value="Mitochondrial_Carrier"/>
</dbReference>
<dbReference type="AlphaFoldDB" id="A0A8K0KSU4"/>
<evidence type="ECO:0000256" key="5">
    <source>
        <dbReference type="ARBA" id="ARBA00022737"/>
    </source>
</evidence>
<dbReference type="EMBL" id="KZ312450">
    <property type="protein sequence ID" value="KAG8240355.1"/>
    <property type="molecule type" value="Genomic_DNA"/>
</dbReference>
<name>A0A8K0KSU4_LADFU</name>
<dbReference type="Gene3D" id="1.50.40.10">
    <property type="entry name" value="Mitochondrial carrier domain"/>
    <property type="match status" value="2"/>
</dbReference>
<keyword evidence="25" id="KW-1185">Reference proteome</keyword>
<evidence type="ECO:0000313" key="24">
    <source>
        <dbReference type="EMBL" id="KAG8240355.1"/>
    </source>
</evidence>
<comment type="catalytic activity">
    <reaction evidence="12">
        <text>L-histidine(out) = L-histidine(in)</text>
        <dbReference type="Rhea" id="RHEA:72807"/>
        <dbReference type="ChEBI" id="CHEBI:57595"/>
    </reaction>
</comment>
<accession>A0A8K0KSU4</accession>
<evidence type="ECO:0000256" key="21">
    <source>
        <dbReference type="ARBA" id="ARBA00080567"/>
    </source>
</evidence>
<evidence type="ECO:0000256" key="2">
    <source>
        <dbReference type="ARBA" id="ARBA00006375"/>
    </source>
</evidence>
<evidence type="ECO:0000256" key="8">
    <source>
        <dbReference type="ARBA" id="ARBA00022989"/>
    </source>
</evidence>
<keyword evidence="9" id="KW-0496">Mitochondrion</keyword>
<keyword evidence="6" id="KW-0999">Mitochondrion inner membrane</keyword>
<comment type="catalytic activity">
    <reaction evidence="14">
        <text>L-homoarginine(in) + L-arginine(out) = L-homoarginine(out) + L-arginine(in)</text>
        <dbReference type="Rhea" id="RHEA:72799"/>
        <dbReference type="ChEBI" id="CHEBI:32682"/>
        <dbReference type="ChEBI" id="CHEBI:143006"/>
    </reaction>
</comment>
<gene>
    <name evidence="24" type="ORF">J437_LFUL000830</name>
</gene>
<keyword evidence="8" id="KW-1133">Transmembrane helix</keyword>
<evidence type="ECO:0000256" key="1">
    <source>
        <dbReference type="ARBA" id="ARBA00004448"/>
    </source>
</evidence>
<dbReference type="InterPro" id="IPR018108">
    <property type="entry name" value="MCP_transmembrane"/>
</dbReference>
<feature type="repeat" description="Solcar" evidence="22">
    <location>
        <begin position="218"/>
        <end position="306"/>
    </location>
</feature>
<evidence type="ECO:0000256" key="17">
    <source>
        <dbReference type="ARBA" id="ARBA00071763"/>
    </source>
</evidence>
<evidence type="ECO:0000256" key="3">
    <source>
        <dbReference type="ARBA" id="ARBA00022448"/>
    </source>
</evidence>
<feature type="repeat" description="Solcar" evidence="22">
    <location>
        <begin position="103"/>
        <end position="208"/>
    </location>
</feature>
<dbReference type="GO" id="GO:0005289">
    <property type="term" value="F:high-affinity L-arginine transmembrane transporter activity"/>
    <property type="evidence" value="ECO:0007669"/>
    <property type="project" value="TreeGrafter"/>
</dbReference>
<evidence type="ECO:0000256" key="22">
    <source>
        <dbReference type="PROSITE-ProRule" id="PRU00282"/>
    </source>
</evidence>
<evidence type="ECO:0000256" key="6">
    <source>
        <dbReference type="ARBA" id="ARBA00022792"/>
    </source>
</evidence>
<proteinExistence type="inferred from homology"/>
<evidence type="ECO:0000256" key="11">
    <source>
        <dbReference type="ARBA" id="ARBA00049090"/>
    </source>
</evidence>
<evidence type="ECO:0000256" key="23">
    <source>
        <dbReference type="RuleBase" id="RU000488"/>
    </source>
</evidence>
<comment type="caution">
    <text evidence="24">The sequence shown here is derived from an EMBL/GenBank/DDBJ whole genome shotgun (WGS) entry which is preliminary data.</text>
</comment>
<evidence type="ECO:0000256" key="15">
    <source>
        <dbReference type="ARBA" id="ARBA00051921"/>
    </source>
</evidence>
<comment type="similarity">
    <text evidence="2 23">Belongs to the mitochondrial carrier (TC 2.A.29) family.</text>
</comment>
<keyword evidence="5" id="KW-0677">Repeat</keyword>
<dbReference type="FunFam" id="1.50.40.10:FF:000037">
    <property type="entry name" value="Solute carrier family 25 member 29"/>
    <property type="match status" value="1"/>
</dbReference>
<comment type="catalytic activity">
    <reaction evidence="15">
        <text>L-ornithine(in) + L-arginine(out) = L-ornithine(out) + L-arginine(in)</text>
        <dbReference type="Rhea" id="RHEA:34991"/>
        <dbReference type="ChEBI" id="CHEBI:32682"/>
        <dbReference type="ChEBI" id="CHEBI:46911"/>
    </reaction>
</comment>
<evidence type="ECO:0000256" key="18">
    <source>
        <dbReference type="ARBA" id="ARBA00076491"/>
    </source>
</evidence>
<evidence type="ECO:0000256" key="9">
    <source>
        <dbReference type="ARBA" id="ARBA00023128"/>
    </source>
</evidence>
<dbReference type="PANTHER" id="PTHR45624:SF61">
    <property type="entry name" value="MITOCHONDRIAL BASIC AMINO ACIDS TRANSPORTER"/>
    <property type="match status" value="1"/>
</dbReference>
<dbReference type="PANTHER" id="PTHR45624">
    <property type="entry name" value="MITOCHONDRIAL BASIC AMINO ACIDS TRANSPORTER-RELATED"/>
    <property type="match status" value="1"/>
</dbReference>